<keyword evidence="1" id="KW-0808">Transferase</keyword>
<protein>
    <submittedName>
        <fullName evidence="1">Glycerate kinase</fullName>
    </submittedName>
</protein>
<keyword evidence="1" id="KW-0418">Kinase</keyword>
<sequence>MTKKFVLAPDSFKESMSAKEACLAMEKGILAVFKDADIQHVPMADGGEGTVDSLVDATGGTRVPVRVAGPLPDQIVETYYGLLGDQETVVIEMAKANGIELVKAAERNPLITSTYGTGEMIQHALNHGAKKIIIGIGGSVTNDGGAGMIQALGARLLDKEGQELTRGGGALDKLAQIDLTQFDQRIFATEVLVASDVNNPLTGPTGASHVFGPQKGATEEMVAQLDKNLAHYAAIIKKEVGIDVEMMPGAGAAGGLGAGLLAFTKAQLRPGIDIVVEVNQLEEKIKAADYVFTGEGGMDFQTKFGKAPYGVSRLAKKYQKPVFACAGYIGKDVDVLYEEGMTAIFWNFGQSRTIGSSIEKWTS</sequence>
<reference evidence="1" key="1">
    <citation type="submission" date="2022-08" db="EMBL/GenBank/DDBJ databases">
        <title>Molecular epidemiological analysis of five strains of VanD-type vancomycin-resistant Enterococcus faecalis.</title>
        <authorList>
            <person name="Mimura K."/>
            <person name="Hashimoto Y."/>
            <person name="Tomita H."/>
        </authorList>
    </citation>
    <scope>NUCLEOTIDE SEQUENCE</scope>
    <source>
        <strain evidence="1">SVR2332</strain>
    </source>
</reference>
<evidence type="ECO:0000313" key="1">
    <source>
        <dbReference type="EMBL" id="BDQ61215.1"/>
    </source>
</evidence>
<proteinExistence type="predicted"/>
<accession>A0AC59HNI5</accession>
<name>A0AC59HNI5_ENTFL</name>
<organism evidence="1 2">
    <name type="scientific">Enterococcus faecalis</name>
    <name type="common">Streptococcus faecalis</name>
    <dbReference type="NCBI Taxonomy" id="1351"/>
    <lineage>
        <taxon>Bacteria</taxon>
        <taxon>Bacillati</taxon>
        <taxon>Bacillota</taxon>
        <taxon>Bacilli</taxon>
        <taxon>Lactobacillales</taxon>
        <taxon>Enterococcaceae</taxon>
        <taxon>Enterococcus</taxon>
    </lineage>
</organism>
<evidence type="ECO:0000313" key="2">
    <source>
        <dbReference type="Proteomes" id="UP001317613"/>
    </source>
</evidence>
<dbReference type="EMBL" id="AP026729">
    <property type="protein sequence ID" value="BDQ61215.1"/>
    <property type="molecule type" value="Genomic_DNA"/>
</dbReference>
<gene>
    <name evidence="1" type="ORF">EfsSVR2332_12930</name>
</gene>
<dbReference type="Proteomes" id="UP001317613">
    <property type="component" value="Chromosome"/>
</dbReference>